<feature type="compositionally biased region" description="Polar residues" evidence="1">
    <location>
        <begin position="306"/>
        <end position="315"/>
    </location>
</feature>
<protein>
    <submittedName>
        <fullName evidence="3">Uncharacterized protein</fullName>
    </submittedName>
</protein>
<organism evidence="3 4">
    <name type="scientific">Ceratocystis fimbriata CBS 114723</name>
    <dbReference type="NCBI Taxonomy" id="1035309"/>
    <lineage>
        <taxon>Eukaryota</taxon>
        <taxon>Fungi</taxon>
        <taxon>Dikarya</taxon>
        <taxon>Ascomycota</taxon>
        <taxon>Pezizomycotina</taxon>
        <taxon>Sordariomycetes</taxon>
        <taxon>Hypocreomycetidae</taxon>
        <taxon>Microascales</taxon>
        <taxon>Ceratocystidaceae</taxon>
        <taxon>Ceratocystis</taxon>
    </lineage>
</organism>
<reference evidence="3 4" key="2">
    <citation type="journal article" date="2013" name="IMA Fungus">
        <title>IMA Genome-F 1: Ceratocystis fimbriata: Draft nuclear genome sequence for the plant pathogen, Ceratocystis fimbriata.</title>
        <authorList>
            <person name="Wilken P.M."/>
            <person name="Steenkamp E.T."/>
            <person name="Wingfield M.J."/>
            <person name="de Beer Z.W."/>
            <person name="Wingfield B.D."/>
        </authorList>
    </citation>
    <scope>NUCLEOTIDE SEQUENCE [LARGE SCALE GENOMIC DNA]</scope>
    <source>
        <strain evidence="3 4">CBS 114723</strain>
    </source>
</reference>
<dbReference type="AlphaFoldDB" id="A0A2C5WXC1"/>
<feature type="region of interest" description="Disordered" evidence="1">
    <location>
        <begin position="249"/>
        <end position="315"/>
    </location>
</feature>
<comment type="caution">
    <text evidence="3">The sequence shown here is derived from an EMBL/GenBank/DDBJ whole genome shotgun (WGS) entry which is preliminary data.</text>
</comment>
<feature type="compositionally biased region" description="Low complexity" evidence="1">
    <location>
        <begin position="189"/>
        <end position="200"/>
    </location>
</feature>
<feature type="region of interest" description="Disordered" evidence="1">
    <location>
        <begin position="162"/>
        <end position="223"/>
    </location>
</feature>
<dbReference type="EMBL" id="APWK03000137">
    <property type="protein sequence ID" value="PHH50291.1"/>
    <property type="molecule type" value="Genomic_DNA"/>
</dbReference>
<dbReference type="Proteomes" id="UP000222788">
    <property type="component" value="Unassembled WGS sequence"/>
</dbReference>
<evidence type="ECO:0000256" key="2">
    <source>
        <dbReference type="SAM" id="SignalP"/>
    </source>
</evidence>
<keyword evidence="4" id="KW-1185">Reference proteome</keyword>
<name>A0A2C5WXC1_9PEZI</name>
<feature type="region of interest" description="Disordered" evidence="1">
    <location>
        <begin position="112"/>
        <end position="145"/>
    </location>
</feature>
<accession>A0A2C5WXC1</accession>
<feature type="chain" id="PRO_5012315893" evidence="2">
    <location>
        <begin position="17"/>
        <end position="315"/>
    </location>
</feature>
<feature type="compositionally biased region" description="Basic and acidic residues" evidence="1">
    <location>
        <begin position="206"/>
        <end position="217"/>
    </location>
</feature>
<gene>
    <name evidence="3" type="ORF">CFIMG_005118RAa</name>
</gene>
<reference evidence="3 4" key="1">
    <citation type="journal article" date="2013" name="Fungal Biol.">
        <title>Analysis of microsatellite markers in the genome of the plant pathogen Ceratocystis fimbriata.</title>
        <authorList>
            <person name="Simpson M.C."/>
            <person name="Wilken P.M."/>
            <person name="Coetzee M.P."/>
            <person name="Wingfield M.J."/>
            <person name="Wingfield B.D."/>
        </authorList>
    </citation>
    <scope>NUCLEOTIDE SEQUENCE [LARGE SCALE GENOMIC DNA]</scope>
    <source>
        <strain evidence="3 4">CBS 114723</strain>
    </source>
</reference>
<evidence type="ECO:0000256" key="1">
    <source>
        <dbReference type="SAM" id="MobiDB-lite"/>
    </source>
</evidence>
<feature type="signal peptide" evidence="2">
    <location>
        <begin position="1"/>
        <end position="16"/>
    </location>
</feature>
<sequence length="315" mass="33342">MKASLIILTGASTVSATWFPNWCCGGFPSPDQPQTTTTVTTTTTTIAATNIPAPTSTELGLSGIYPASSIYREPTTLSTSIIPTKSSDAGSIPIDEDLTFEVDPVTDAGITVYPESVPPESVHIPDSEDLTFEADPPIDAGITVPPTEVSQSIYPESVHISDNEEADGLPGSDSDSDSHSDSDSDSDSDPGPGSHSNSNPVVDPDSELKRIAKETNSKLDANNLRLENLIQGFKDNGARMQALIEKTRKLNAPEGVPDNSEVKDEIPNEEESSFPILPQTTDPGMGNGDSASSQNFGEDFDDASGCKNTENQYQC</sequence>
<proteinExistence type="predicted"/>
<keyword evidence="2" id="KW-0732">Signal</keyword>
<evidence type="ECO:0000313" key="3">
    <source>
        <dbReference type="EMBL" id="PHH50291.1"/>
    </source>
</evidence>
<evidence type="ECO:0000313" key="4">
    <source>
        <dbReference type="Proteomes" id="UP000222788"/>
    </source>
</evidence>